<evidence type="ECO:0000313" key="3">
    <source>
        <dbReference type="Proteomes" id="UP000324800"/>
    </source>
</evidence>
<accession>A0A5J4VRT6</accession>
<dbReference type="InterPro" id="IPR016024">
    <property type="entry name" value="ARM-type_fold"/>
</dbReference>
<protein>
    <submittedName>
        <fullName evidence="2">Uncharacterized protein</fullName>
    </submittedName>
</protein>
<comment type="caution">
    <text evidence="2">The sequence shown here is derived from an EMBL/GenBank/DDBJ whole genome shotgun (WGS) entry which is preliminary data.</text>
</comment>
<dbReference type="EMBL" id="SNRW01005426">
    <property type="protein sequence ID" value="KAA6385099.1"/>
    <property type="molecule type" value="Genomic_DNA"/>
</dbReference>
<evidence type="ECO:0000256" key="1">
    <source>
        <dbReference type="SAM" id="Coils"/>
    </source>
</evidence>
<reference evidence="2 3" key="1">
    <citation type="submission" date="2019-03" db="EMBL/GenBank/DDBJ databases">
        <title>Single cell metagenomics reveals metabolic interactions within the superorganism composed of flagellate Streblomastix strix and complex community of Bacteroidetes bacteria on its surface.</title>
        <authorList>
            <person name="Treitli S.C."/>
            <person name="Kolisko M."/>
            <person name="Husnik F."/>
            <person name="Keeling P."/>
            <person name="Hampl V."/>
        </authorList>
    </citation>
    <scope>NUCLEOTIDE SEQUENCE [LARGE SCALE GENOMIC DNA]</scope>
    <source>
        <strain evidence="2">ST1C</strain>
    </source>
</reference>
<feature type="coiled-coil region" evidence="1">
    <location>
        <begin position="162"/>
        <end position="370"/>
    </location>
</feature>
<dbReference type="InterPro" id="IPR011989">
    <property type="entry name" value="ARM-like"/>
</dbReference>
<gene>
    <name evidence="2" type="ORF">EZS28_019375</name>
</gene>
<proteinExistence type="predicted"/>
<sequence>MDNLRFEDQSQRLLIPDRSEITDGSFAPDDLLSALDSLEKGSEKALLLALNCVLNVNLLQTPKLAHKTVKKLLKKIFEQPRPELAGSYASIVTSSIAQLGWLSEKTSNEIFISLLYGMLMSSNQNASEIGMNILKEMIRNKKKKDFRKLTKYDVSQWDTDETEELQQSLQNAYEMIRNFEMKGKEKKELQEKILNIDEEKKSTNNIKQEIESEEEQEDDDDKQALMISLEILLQLLDKKVLKSRNKEKEKQKNEMIEKINSVKEEKNQIEEENKELKQRLIASEEQRKEIEERSRITEEEKKEVENRLLQSNEEKMNVETEIINLEQKLRQSEEKLQQVEIEKEKEINEKNTIEERIREYEEQIGEFLKKEIKGSEIEQKEIKQKKNHLIELIILSFKGKQDELGKRRAINCGITESILHIFASQPLDTISRIYCDAFFLLSFTTEQNKQLIIEKQPFAGLLRNLEHSDSYIVTKSIDTIFNLLLCGLNTNIATASHQYFDNVHCCDGINKIYSLFKRNINKDITNTAALCIGQLFKAREITDSLMRQEIISHLKSLINDSNDWAKNAAKKRLEYLSQNEVNLEEIEKDGFKIPP</sequence>
<name>A0A5J4VRT6_9EUKA</name>
<dbReference type="Gene3D" id="1.25.10.10">
    <property type="entry name" value="Leucine-rich Repeat Variant"/>
    <property type="match status" value="1"/>
</dbReference>
<dbReference type="AlphaFoldDB" id="A0A5J4VRT6"/>
<dbReference type="SUPFAM" id="SSF48371">
    <property type="entry name" value="ARM repeat"/>
    <property type="match status" value="1"/>
</dbReference>
<organism evidence="2 3">
    <name type="scientific">Streblomastix strix</name>
    <dbReference type="NCBI Taxonomy" id="222440"/>
    <lineage>
        <taxon>Eukaryota</taxon>
        <taxon>Metamonada</taxon>
        <taxon>Preaxostyla</taxon>
        <taxon>Oxymonadida</taxon>
        <taxon>Streblomastigidae</taxon>
        <taxon>Streblomastix</taxon>
    </lineage>
</organism>
<keyword evidence="1" id="KW-0175">Coiled coil</keyword>
<dbReference type="Proteomes" id="UP000324800">
    <property type="component" value="Unassembled WGS sequence"/>
</dbReference>
<evidence type="ECO:0000313" key="2">
    <source>
        <dbReference type="EMBL" id="KAA6385099.1"/>
    </source>
</evidence>